<dbReference type="OrthoDB" id="5982458at2759"/>
<dbReference type="Gene3D" id="3.40.390.10">
    <property type="entry name" value="Collagenase (Catalytic Domain)"/>
    <property type="match status" value="1"/>
</dbReference>
<keyword evidence="1 6" id="KW-0645">Protease</keyword>
<evidence type="ECO:0000313" key="10">
    <source>
        <dbReference type="Proteomes" id="UP000001593"/>
    </source>
</evidence>
<evidence type="ECO:0000259" key="8">
    <source>
        <dbReference type="PROSITE" id="PS51864"/>
    </source>
</evidence>
<keyword evidence="2 6" id="KW-0479">Metal-binding</keyword>
<dbReference type="GO" id="GO:0006508">
    <property type="term" value="P:proteolysis"/>
    <property type="evidence" value="ECO:0007669"/>
    <property type="project" value="UniProtKB-KW"/>
</dbReference>
<keyword evidence="10" id="KW-1185">Reference proteome</keyword>
<dbReference type="OMA" id="RRNADPC"/>
<dbReference type="GO" id="GO:0004222">
    <property type="term" value="F:metalloendopeptidase activity"/>
    <property type="evidence" value="ECO:0000318"/>
    <property type="project" value="GO_Central"/>
</dbReference>
<dbReference type="eggNOG" id="KOG3714">
    <property type="taxonomic scope" value="Eukaryota"/>
</dbReference>
<dbReference type="FunFam" id="3.40.390.10:FF:000144">
    <property type="entry name" value="Metalloendopeptidase"/>
    <property type="match status" value="1"/>
</dbReference>
<dbReference type="PANTHER" id="PTHR10127">
    <property type="entry name" value="DISCOIDIN, CUB, EGF, LAMININ , AND ZINC METALLOPROTEASE DOMAIN CONTAINING"/>
    <property type="match status" value="1"/>
</dbReference>
<dbReference type="SUPFAM" id="SSF55486">
    <property type="entry name" value="Metalloproteases ('zincins'), catalytic domain"/>
    <property type="match status" value="1"/>
</dbReference>
<evidence type="ECO:0000256" key="2">
    <source>
        <dbReference type="ARBA" id="ARBA00022723"/>
    </source>
</evidence>
<dbReference type="GO" id="GO:0005615">
    <property type="term" value="C:extracellular space"/>
    <property type="evidence" value="ECO:0000318"/>
    <property type="project" value="GO_Central"/>
</dbReference>
<sequence length="169" mass="18983">MSTAHKDAISRAVAEYNAKTCIRFVPRAKESDYLKIQTGIGCNAEIGRKGGVQYMILGKNCQFKGKVLHEMMHTLGFLHEQCRQDRDKYVAVHLGQVRTGFIHNFDKYSTQNVVSEYDLHSVMHYSNNAFAKGSSPTITAKNNPGMKLGSKNDFSKLDLKRINTLYGCS</sequence>
<gene>
    <name evidence="9" type="ORF">NEMVEDRAFT_v1g81511</name>
</gene>
<accession>A7RH19</accession>
<feature type="binding site" evidence="6">
    <location>
        <position position="69"/>
    </location>
    <ligand>
        <name>Zn(2+)</name>
        <dbReference type="ChEBI" id="CHEBI:29105"/>
        <note>catalytic</note>
    </ligand>
</feature>
<reference evidence="9 10" key="1">
    <citation type="journal article" date="2007" name="Science">
        <title>Sea anemone genome reveals ancestral eumetazoan gene repertoire and genomic organization.</title>
        <authorList>
            <person name="Putnam N.H."/>
            <person name="Srivastava M."/>
            <person name="Hellsten U."/>
            <person name="Dirks B."/>
            <person name="Chapman J."/>
            <person name="Salamov A."/>
            <person name="Terry A."/>
            <person name="Shapiro H."/>
            <person name="Lindquist E."/>
            <person name="Kapitonov V.V."/>
            <person name="Jurka J."/>
            <person name="Genikhovich G."/>
            <person name="Grigoriev I.V."/>
            <person name="Lucas S.M."/>
            <person name="Steele R.E."/>
            <person name="Finnerty J.R."/>
            <person name="Technau U."/>
            <person name="Martindale M.Q."/>
            <person name="Rokhsar D.S."/>
        </authorList>
    </citation>
    <scope>NUCLEOTIDE SEQUENCE [LARGE SCALE GENOMIC DNA]</scope>
    <source>
        <strain evidence="10">CH2 X CH6</strain>
    </source>
</reference>
<name>A7RH19_NEMVE</name>
<feature type="active site" evidence="6">
    <location>
        <position position="70"/>
    </location>
</feature>
<dbReference type="InParanoid" id="A7RH19"/>
<dbReference type="PhylomeDB" id="A7RH19"/>
<keyword evidence="3 6" id="KW-0378">Hydrolase</keyword>
<dbReference type="PROSITE" id="PS51864">
    <property type="entry name" value="ASTACIN"/>
    <property type="match status" value="1"/>
</dbReference>
<dbReference type="SMART" id="SM00235">
    <property type="entry name" value="ZnMc"/>
    <property type="match status" value="1"/>
</dbReference>
<evidence type="ECO:0000256" key="7">
    <source>
        <dbReference type="RuleBase" id="RU361183"/>
    </source>
</evidence>
<keyword evidence="5 6" id="KW-0482">Metalloprotease</keyword>
<evidence type="ECO:0000313" key="9">
    <source>
        <dbReference type="EMBL" id="EDO49144.1"/>
    </source>
</evidence>
<dbReference type="PANTHER" id="PTHR10127:SF780">
    <property type="entry name" value="METALLOENDOPEPTIDASE"/>
    <property type="match status" value="1"/>
</dbReference>
<dbReference type="InterPro" id="IPR024079">
    <property type="entry name" value="MetalloPept_cat_dom_sf"/>
</dbReference>
<keyword evidence="4 6" id="KW-0862">Zinc</keyword>
<protein>
    <recommendedName>
        <fullName evidence="7">Metalloendopeptidase</fullName>
        <ecNumber evidence="7">3.4.24.-</ecNumber>
    </recommendedName>
</protein>
<dbReference type="InterPro" id="IPR006026">
    <property type="entry name" value="Peptidase_Metallo"/>
</dbReference>
<evidence type="ECO:0000256" key="4">
    <source>
        <dbReference type="ARBA" id="ARBA00022833"/>
    </source>
</evidence>
<proteinExistence type="predicted"/>
<dbReference type="EMBL" id="DS469510">
    <property type="protein sequence ID" value="EDO49144.1"/>
    <property type="molecule type" value="Genomic_DNA"/>
</dbReference>
<dbReference type="KEGG" id="nve:5521426"/>
<dbReference type="CDD" id="cd04280">
    <property type="entry name" value="ZnMc_astacin_like"/>
    <property type="match status" value="1"/>
</dbReference>
<dbReference type="Proteomes" id="UP000001593">
    <property type="component" value="Unassembled WGS sequence"/>
</dbReference>
<feature type="non-terminal residue" evidence="9">
    <location>
        <position position="169"/>
    </location>
</feature>
<dbReference type="Pfam" id="PF01400">
    <property type="entry name" value="Astacin"/>
    <property type="match status" value="1"/>
</dbReference>
<feature type="domain" description="Peptidase M12A" evidence="8">
    <location>
        <begin position="1"/>
        <end position="169"/>
    </location>
</feature>
<dbReference type="InterPro" id="IPR001506">
    <property type="entry name" value="Peptidase_M12A"/>
</dbReference>
<dbReference type="HOGENOM" id="CLU_017286_4_0_1"/>
<organism evidence="9 10">
    <name type="scientific">Nematostella vectensis</name>
    <name type="common">Starlet sea anemone</name>
    <dbReference type="NCBI Taxonomy" id="45351"/>
    <lineage>
        <taxon>Eukaryota</taxon>
        <taxon>Metazoa</taxon>
        <taxon>Cnidaria</taxon>
        <taxon>Anthozoa</taxon>
        <taxon>Hexacorallia</taxon>
        <taxon>Actiniaria</taxon>
        <taxon>Edwardsiidae</taxon>
        <taxon>Nematostella</taxon>
    </lineage>
</organism>
<evidence type="ECO:0000256" key="3">
    <source>
        <dbReference type="ARBA" id="ARBA00022801"/>
    </source>
</evidence>
<dbReference type="AlphaFoldDB" id="A7RH19"/>
<feature type="binding site" evidence="6">
    <location>
        <position position="79"/>
    </location>
    <ligand>
        <name>Zn(2+)</name>
        <dbReference type="ChEBI" id="CHEBI:29105"/>
        <note>catalytic</note>
    </ligand>
</feature>
<dbReference type="EC" id="3.4.24.-" evidence="7"/>
<comment type="cofactor">
    <cofactor evidence="6 7">
        <name>Zn(2+)</name>
        <dbReference type="ChEBI" id="CHEBI:29105"/>
    </cofactor>
    <text evidence="6 7">Binds 1 zinc ion per subunit.</text>
</comment>
<evidence type="ECO:0000256" key="6">
    <source>
        <dbReference type="PROSITE-ProRule" id="PRU01211"/>
    </source>
</evidence>
<comment type="caution">
    <text evidence="6">Lacks conserved residue(s) required for the propagation of feature annotation.</text>
</comment>
<evidence type="ECO:0000256" key="5">
    <source>
        <dbReference type="ARBA" id="ARBA00023049"/>
    </source>
</evidence>
<dbReference type="PRINTS" id="PR00480">
    <property type="entry name" value="ASTACIN"/>
</dbReference>
<evidence type="ECO:0000256" key="1">
    <source>
        <dbReference type="ARBA" id="ARBA00022670"/>
    </source>
</evidence>
<dbReference type="InterPro" id="IPR034035">
    <property type="entry name" value="Astacin-like_dom"/>
</dbReference>
<feature type="binding site" evidence="6">
    <location>
        <position position="73"/>
    </location>
    <ligand>
        <name>Zn(2+)</name>
        <dbReference type="ChEBI" id="CHEBI:29105"/>
        <note>catalytic</note>
    </ligand>
</feature>
<dbReference type="GO" id="GO:0008270">
    <property type="term" value="F:zinc ion binding"/>
    <property type="evidence" value="ECO:0007669"/>
    <property type="project" value="UniProtKB-UniRule"/>
</dbReference>